<name>A0ABR9R402_9FIRM</name>
<keyword evidence="3" id="KW-1185">Reference proteome</keyword>
<dbReference type="Pfam" id="PF06013">
    <property type="entry name" value="WXG100"/>
    <property type="match status" value="1"/>
</dbReference>
<dbReference type="NCBIfam" id="TIGR03930">
    <property type="entry name" value="WXG100_ESAT6"/>
    <property type="match status" value="1"/>
</dbReference>
<protein>
    <recommendedName>
        <fullName evidence="1">ESAT-6-like protein</fullName>
    </recommendedName>
</protein>
<dbReference type="SUPFAM" id="SSF140453">
    <property type="entry name" value="EsxAB dimer-like"/>
    <property type="match status" value="1"/>
</dbReference>
<evidence type="ECO:0000313" key="2">
    <source>
        <dbReference type="EMBL" id="MBE5037785.1"/>
    </source>
</evidence>
<sequence>MITGTLKVTPDKLKTTASDFKSQSTKIRTLTQNMISLVNGMSSIWQGEAQQQYVNKFKSLDGDMAQMVLLINEHVDDLNAMADNYAKTETTNTSAAQALPVDYIEG</sequence>
<dbReference type="Gene3D" id="1.10.287.1060">
    <property type="entry name" value="ESAT-6-like"/>
    <property type="match status" value="1"/>
</dbReference>
<dbReference type="InterPro" id="IPR036689">
    <property type="entry name" value="ESAT-6-like_sf"/>
</dbReference>
<evidence type="ECO:0000313" key="3">
    <source>
        <dbReference type="Proteomes" id="UP000768567"/>
    </source>
</evidence>
<reference evidence="2 3" key="1">
    <citation type="submission" date="2020-10" db="EMBL/GenBank/DDBJ databases">
        <title>ChiBAC.</title>
        <authorList>
            <person name="Zenner C."/>
            <person name="Hitch T.C.A."/>
            <person name="Clavel T."/>
        </authorList>
    </citation>
    <scope>NUCLEOTIDE SEQUENCE [LARGE SCALE GENOMIC DNA]</scope>
    <source>
        <strain evidence="2 3">DSM 109015</strain>
    </source>
</reference>
<proteinExistence type="inferred from homology"/>
<accession>A0ABR9R402</accession>
<evidence type="ECO:0000256" key="1">
    <source>
        <dbReference type="RuleBase" id="RU362001"/>
    </source>
</evidence>
<comment type="caution">
    <text evidence="2">The sequence shown here is derived from an EMBL/GenBank/DDBJ whole genome shotgun (WGS) entry which is preliminary data.</text>
</comment>
<organism evidence="2 3">
    <name type="scientific">Gemmiger gallinarum</name>
    <dbReference type="NCBI Taxonomy" id="2779354"/>
    <lineage>
        <taxon>Bacteria</taxon>
        <taxon>Bacillati</taxon>
        <taxon>Bacillota</taxon>
        <taxon>Clostridia</taxon>
        <taxon>Eubacteriales</taxon>
        <taxon>Gemmiger</taxon>
    </lineage>
</organism>
<gene>
    <name evidence="2" type="ORF">INF35_08305</name>
</gene>
<dbReference type="RefSeq" id="WP_193501388.1">
    <property type="nucleotide sequence ID" value="NZ_JADCKC010000002.1"/>
</dbReference>
<comment type="similarity">
    <text evidence="1">Belongs to the WXG100 family.</text>
</comment>
<dbReference type="Proteomes" id="UP000768567">
    <property type="component" value="Unassembled WGS sequence"/>
</dbReference>
<dbReference type="InterPro" id="IPR010310">
    <property type="entry name" value="T7SS_ESAT-6-like"/>
</dbReference>
<dbReference type="EMBL" id="JADCKC010000002">
    <property type="protein sequence ID" value="MBE5037785.1"/>
    <property type="molecule type" value="Genomic_DNA"/>
</dbReference>